<evidence type="ECO:0000313" key="2">
    <source>
        <dbReference type="EMBL" id="KAK9504930.1"/>
    </source>
</evidence>
<feature type="signal peptide" evidence="1">
    <location>
        <begin position="1"/>
        <end position="20"/>
    </location>
</feature>
<dbReference type="AlphaFoldDB" id="A0AAW1D999"/>
<keyword evidence="3" id="KW-1185">Reference proteome</keyword>
<dbReference type="Proteomes" id="UP001461498">
    <property type="component" value="Unassembled WGS sequence"/>
</dbReference>
<dbReference type="EMBL" id="JAPXFL010000006">
    <property type="protein sequence ID" value="KAK9504930.1"/>
    <property type="molecule type" value="Genomic_DNA"/>
</dbReference>
<proteinExistence type="predicted"/>
<sequence>MKYLLIFLLIISCFDTLYSAAPNCIMAGKPCRGINARCCNFSICVNGRCVAMPKR</sequence>
<gene>
    <name evidence="2" type="ORF">O3M35_009097</name>
</gene>
<reference evidence="2 3" key="1">
    <citation type="submission" date="2022-12" db="EMBL/GenBank/DDBJ databases">
        <title>Chromosome-level genome assembly of true bugs.</title>
        <authorList>
            <person name="Ma L."/>
            <person name="Li H."/>
        </authorList>
    </citation>
    <scope>NUCLEOTIDE SEQUENCE [LARGE SCALE GENOMIC DNA]</scope>
    <source>
        <strain evidence="2">Lab_2022b</strain>
    </source>
</reference>
<evidence type="ECO:0000256" key="1">
    <source>
        <dbReference type="SAM" id="SignalP"/>
    </source>
</evidence>
<evidence type="ECO:0000313" key="3">
    <source>
        <dbReference type="Proteomes" id="UP001461498"/>
    </source>
</evidence>
<name>A0AAW1D999_9HEMI</name>
<organism evidence="2 3">
    <name type="scientific">Rhynocoris fuscipes</name>
    <dbReference type="NCBI Taxonomy" id="488301"/>
    <lineage>
        <taxon>Eukaryota</taxon>
        <taxon>Metazoa</taxon>
        <taxon>Ecdysozoa</taxon>
        <taxon>Arthropoda</taxon>
        <taxon>Hexapoda</taxon>
        <taxon>Insecta</taxon>
        <taxon>Pterygota</taxon>
        <taxon>Neoptera</taxon>
        <taxon>Paraneoptera</taxon>
        <taxon>Hemiptera</taxon>
        <taxon>Heteroptera</taxon>
        <taxon>Panheteroptera</taxon>
        <taxon>Cimicomorpha</taxon>
        <taxon>Reduviidae</taxon>
        <taxon>Harpactorinae</taxon>
        <taxon>Harpactorini</taxon>
        <taxon>Rhynocoris</taxon>
    </lineage>
</organism>
<accession>A0AAW1D999</accession>
<protein>
    <submittedName>
        <fullName evidence="2">Uncharacterized protein</fullName>
    </submittedName>
</protein>
<feature type="chain" id="PRO_5043530780" evidence="1">
    <location>
        <begin position="21"/>
        <end position="55"/>
    </location>
</feature>
<keyword evidence="1" id="KW-0732">Signal</keyword>
<comment type="caution">
    <text evidence="2">The sequence shown here is derived from an EMBL/GenBank/DDBJ whole genome shotgun (WGS) entry which is preliminary data.</text>
</comment>